<dbReference type="PATRIC" id="fig|123899.6.peg.278"/>
<proteinExistence type="predicted"/>
<dbReference type="GeneID" id="56588287"/>
<dbReference type="STRING" id="123899.SAMEA3906487_00296"/>
<dbReference type="AlphaFoldDB" id="A0A157S8E2"/>
<keyword evidence="2" id="KW-1185">Reference proteome</keyword>
<dbReference type="EMBL" id="LT546645">
    <property type="protein sequence ID" value="SAI66513.1"/>
    <property type="molecule type" value="Genomic_DNA"/>
</dbReference>
<organism evidence="1 2">
    <name type="scientific">Bordetella trematum</name>
    <dbReference type="NCBI Taxonomy" id="123899"/>
    <lineage>
        <taxon>Bacteria</taxon>
        <taxon>Pseudomonadati</taxon>
        <taxon>Pseudomonadota</taxon>
        <taxon>Betaproteobacteria</taxon>
        <taxon>Burkholderiales</taxon>
        <taxon>Alcaligenaceae</taxon>
        <taxon>Bordetella</taxon>
    </lineage>
</organism>
<reference evidence="1 2" key="1">
    <citation type="submission" date="2016-04" db="EMBL/GenBank/DDBJ databases">
        <authorList>
            <consortium name="Pathogen Informatics"/>
        </authorList>
    </citation>
    <scope>NUCLEOTIDE SEQUENCE [LARGE SCALE GENOMIC DNA]</scope>
    <source>
        <strain evidence="1 2">H044680328</strain>
    </source>
</reference>
<dbReference type="OrthoDB" id="6039076at2"/>
<dbReference type="KEGG" id="btrm:SAMEA390648700296"/>
<name>A0A157S8E2_9BORD</name>
<dbReference type="RefSeq" id="WP_063491444.1">
    <property type="nucleotide sequence ID" value="NZ_CP016340.1"/>
</dbReference>
<protein>
    <submittedName>
        <fullName evidence="1">Phage protein, HK97 gp10 family</fullName>
    </submittedName>
</protein>
<dbReference type="Proteomes" id="UP000076825">
    <property type="component" value="Chromosome 1"/>
</dbReference>
<gene>
    <name evidence="1" type="ORF">SAMEA3906487_00296</name>
</gene>
<sequence>MKVEVKASGLDGVMDTLQKLPAEVASKRGGPVKLALARAARVIRDEARSNLRAVVGDSEETTGLLEKSVIASRGKAPLEGKGERYLVRVKRAAYDGKKLGKREGAGKRVTTHKTASLLEYGSSHQPATPWLRPAFVTAAPKALSVFETALKAGVDRAVKKLAEPSGGR</sequence>
<dbReference type="InterPro" id="IPR010064">
    <property type="entry name" value="HK97-gp10_tail"/>
</dbReference>
<evidence type="ECO:0000313" key="1">
    <source>
        <dbReference type="EMBL" id="SAI66513.1"/>
    </source>
</evidence>
<dbReference type="NCBIfam" id="TIGR01725">
    <property type="entry name" value="phge_HK97_gp10"/>
    <property type="match status" value="1"/>
</dbReference>
<accession>A0A157S8E2</accession>
<evidence type="ECO:0000313" key="2">
    <source>
        <dbReference type="Proteomes" id="UP000076825"/>
    </source>
</evidence>